<dbReference type="InterPro" id="IPR036844">
    <property type="entry name" value="Hint_dom_sf"/>
</dbReference>
<keyword evidence="3" id="KW-1185">Reference proteome</keyword>
<dbReference type="EMBL" id="CP067134">
    <property type="protein sequence ID" value="WCR10058.1"/>
    <property type="molecule type" value="Genomic_DNA"/>
</dbReference>
<dbReference type="Pfam" id="PF13403">
    <property type="entry name" value="Hint_2"/>
    <property type="match status" value="1"/>
</dbReference>
<protein>
    <submittedName>
        <fullName evidence="2">Hint domain-containing protein</fullName>
    </submittedName>
</protein>
<gene>
    <name evidence="2" type="ORF">JHW45_13415</name>
</gene>
<dbReference type="InterPro" id="IPR006141">
    <property type="entry name" value="Intein_N"/>
</dbReference>
<reference evidence="2 3" key="1">
    <citation type="submission" date="2021-01" db="EMBL/GenBank/DDBJ databases">
        <title>Biogeographic distribution of Paracoccus.</title>
        <authorList>
            <person name="Hollensteiner J."/>
            <person name="Leineberger J."/>
            <person name="Brinkhoff T."/>
            <person name="Daniel R."/>
        </authorList>
    </citation>
    <scope>NUCLEOTIDE SEQUENCE [LARGE SCALE GENOMIC DNA]</scope>
    <source>
        <strain evidence="2 3">LMG25392</strain>
    </source>
</reference>
<dbReference type="RefSeq" id="WP_272858118.1">
    <property type="nucleotide sequence ID" value="NZ_CP067134.1"/>
</dbReference>
<evidence type="ECO:0000313" key="3">
    <source>
        <dbReference type="Proteomes" id="UP001218412"/>
    </source>
</evidence>
<dbReference type="Gene3D" id="2.170.16.10">
    <property type="entry name" value="Hedgehog/Intein (Hint) domain"/>
    <property type="match status" value="1"/>
</dbReference>
<evidence type="ECO:0000259" key="1">
    <source>
        <dbReference type="Pfam" id="PF13403"/>
    </source>
</evidence>
<dbReference type="InterPro" id="IPR028992">
    <property type="entry name" value="Hedgehog/Intein_dom"/>
</dbReference>
<feature type="domain" description="Hedgehog/Intein (Hint)" evidence="1">
    <location>
        <begin position="182"/>
        <end position="328"/>
    </location>
</feature>
<organism evidence="2 3">
    <name type="scientific">Paracoccus stylophorae</name>
    <dbReference type="NCBI Taxonomy" id="659350"/>
    <lineage>
        <taxon>Bacteria</taxon>
        <taxon>Pseudomonadati</taxon>
        <taxon>Pseudomonadota</taxon>
        <taxon>Alphaproteobacteria</taxon>
        <taxon>Rhodobacterales</taxon>
        <taxon>Paracoccaceae</taxon>
        <taxon>Paracoccus</taxon>
    </lineage>
</organism>
<dbReference type="Proteomes" id="UP001218412">
    <property type="component" value="Chromosome"/>
</dbReference>
<name>A0ABY7SUA6_9RHOB</name>
<sequence>MPVYRMIFLGNLPDMDVVEQGWFRPDYDAERAVQILRGQTFGNAANPLYQNVLNVSMNERNGDGRIDLNNAPGRQETVSYRLDGTNHEAEIDSTVRIRNVDITRQLPDGRTDTVTTTLRMFQDTEGNTFLMPPPLGGGERGEVAGVTEYPIIGIRLPSNSRDFVTEYGSVYTDRYDVTSFVPCFTAGTMILTDRGERRIEDLAVGDLVWTRDHGFQPIRWRGLRDLDRRDLLAIPRIRPIRIRAHALGPNRPATDLTVSPQHRILVRSRIAQRMFGTAELLVAARQLTEIEGIDEVTDSDRVTYVHLMFDRHEVLMSNGAETESLYPGPQAMAALGTDAVAEILTIFPQLGTARDRFPEARPFAAGGRARALAHRHAANRQPLFGT</sequence>
<dbReference type="SUPFAM" id="SSF51294">
    <property type="entry name" value="Hedgehog/intein (Hint) domain"/>
    <property type="match status" value="1"/>
</dbReference>
<accession>A0ABY7SUA6</accession>
<evidence type="ECO:0000313" key="2">
    <source>
        <dbReference type="EMBL" id="WCR10058.1"/>
    </source>
</evidence>
<proteinExistence type="predicted"/>
<dbReference type="PROSITE" id="PS50817">
    <property type="entry name" value="INTEIN_N_TER"/>
    <property type="match status" value="1"/>
</dbReference>